<organism evidence="1 2">
    <name type="scientific">Racocetra persica</name>
    <dbReference type="NCBI Taxonomy" id="160502"/>
    <lineage>
        <taxon>Eukaryota</taxon>
        <taxon>Fungi</taxon>
        <taxon>Fungi incertae sedis</taxon>
        <taxon>Mucoromycota</taxon>
        <taxon>Glomeromycotina</taxon>
        <taxon>Glomeromycetes</taxon>
        <taxon>Diversisporales</taxon>
        <taxon>Gigasporaceae</taxon>
        <taxon>Racocetra</taxon>
    </lineage>
</organism>
<accession>A0ACA9SFI0</accession>
<feature type="non-terminal residue" evidence="1">
    <location>
        <position position="74"/>
    </location>
</feature>
<protein>
    <submittedName>
        <fullName evidence="1">11114_t:CDS:1</fullName>
    </submittedName>
</protein>
<comment type="caution">
    <text evidence="1">The sequence shown here is derived from an EMBL/GenBank/DDBJ whole genome shotgun (WGS) entry which is preliminary data.</text>
</comment>
<reference evidence="1" key="1">
    <citation type="submission" date="2021-06" db="EMBL/GenBank/DDBJ databases">
        <authorList>
            <person name="Kallberg Y."/>
            <person name="Tangrot J."/>
            <person name="Rosling A."/>
        </authorList>
    </citation>
    <scope>NUCLEOTIDE SEQUENCE</scope>
    <source>
        <strain evidence="1">MA461A</strain>
    </source>
</reference>
<keyword evidence="2" id="KW-1185">Reference proteome</keyword>
<evidence type="ECO:0000313" key="1">
    <source>
        <dbReference type="EMBL" id="CAG8836932.1"/>
    </source>
</evidence>
<dbReference type="Proteomes" id="UP000789920">
    <property type="component" value="Unassembled WGS sequence"/>
</dbReference>
<proteinExistence type="predicted"/>
<dbReference type="EMBL" id="CAJVQC010116121">
    <property type="protein sequence ID" value="CAG8836932.1"/>
    <property type="molecule type" value="Genomic_DNA"/>
</dbReference>
<evidence type="ECO:0000313" key="2">
    <source>
        <dbReference type="Proteomes" id="UP000789920"/>
    </source>
</evidence>
<sequence>MDLIAKLEYDILLIKEQDKNMVYNQIGTNILQDIESGISDSYPIHNEIRKKKLQHRPPTESSPKEDIYISNIKS</sequence>
<gene>
    <name evidence="1" type="ORF">RPERSI_LOCUS30105</name>
</gene>
<name>A0ACA9SFI0_9GLOM</name>